<name>A0A6M4H2N8_9PROT</name>
<feature type="chain" id="PRO_5026791512" description="Tetratricopeptide repeat-containing protein" evidence="1">
    <location>
        <begin position="20"/>
        <end position="264"/>
    </location>
</feature>
<sequence length="264" mass="29234">MRFAAALLLLFLLAGCEQWFPPKKWEESITRATDAWNKREYTKAAELCAVALQQAMGARDPAKVMPALECLAEATWLEGKPLKANVALAQVQAEFPTDFAAWAGRHRLRNNDAVALLEAGRKADAIAAFEAALDANVDSPAHSSNDYRARMVIVTNLGRLGQPEPEGPLGVRLSTEILTELRQRLLRYEQQTPLMLQGMGEALVPIAEIVRQRGDPREAEELLAIAKERREADVESLGANQLVCSKFTIRLLAFESCMREVVKP</sequence>
<accession>A0A6M4H2N8</accession>
<protein>
    <recommendedName>
        <fullName evidence="4">Tetratricopeptide repeat-containing protein</fullName>
    </recommendedName>
</protein>
<keyword evidence="3" id="KW-1185">Reference proteome</keyword>
<evidence type="ECO:0008006" key="4">
    <source>
        <dbReference type="Google" id="ProtNLM"/>
    </source>
</evidence>
<organism evidence="2 3">
    <name type="scientific">Usitatibacter palustris</name>
    <dbReference type="NCBI Taxonomy" id="2732487"/>
    <lineage>
        <taxon>Bacteria</taxon>
        <taxon>Pseudomonadati</taxon>
        <taxon>Pseudomonadota</taxon>
        <taxon>Betaproteobacteria</taxon>
        <taxon>Nitrosomonadales</taxon>
        <taxon>Usitatibacteraceae</taxon>
        <taxon>Usitatibacter</taxon>
    </lineage>
</organism>
<dbReference type="EMBL" id="CP053073">
    <property type="protein sequence ID" value="QJR13809.1"/>
    <property type="molecule type" value="Genomic_DNA"/>
</dbReference>
<dbReference type="Proteomes" id="UP000503096">
    <property type="component" value="Chromosome"/>
</dbReference>
<evidence type="ECO:0000313" key="3">
    <source>
        <dbReference type="Proteomes" id="UP000503096"/>
    </source>
</evidence>
<dbReference type="InterPro" id="IPR011990">
    <property type="entry name" value="TPR-like_helical_dom_sf"/>
</dbReference>
<dbReference type="SUPFAM" id="SSF48452">
    <property type="entry name" value="TPR-like"/>
    <property type="match status" value="1"/>
</dbReference>
<evidence type="ECO:0000256" key="1">
    <source>
        <dbReference type="SAM" id="SignalP"/>
    </source>
</evidence>
<proteinExistence type="predicted"/>
<dbReference type="InParanoid" id="A0A6M4H2N8"/>
<gene>
    <name evidence="2" type="ORF">DSM104440_00599</name>
</gene>
<dbReference type="PROSITE" id="PS51257">
    <property type="entry name" value="PROKAR_LIPOPROTEIN"/>
    <property type="match status" value="1"/>
</dbReference>
<feature type="signal peptide" evidence="1">
    <location>
        <begin position="1"/>
        <end position="19"/>
    </location>
</feature>
<dbReference type="Gene3D" id="1.25.40.10">
    <property type="entry name" value="Tetratricopeptide repeat domain"/>
    <property type="match status" value="1"/>
</dbReference>
<reference evidence="2 3" key="1">
    <citation type="submission" date="2020-04" db="EMBL/GenBank/DDBJ databases">
        <title>Usitatibacter rugosus gen. nov., sp. nov. and Usitatibacter palustris sp. nov., novel members of Usitatibacteraceae fam. nov. within the order Nitrosomonadales isolated from soil.</title>
        <authorList>
            <person name="Huber K.J."/>
            <person name="Neumann-Schaal M."/>
            <person name="Geppert A."/>
            <person name="Luckner M."/>
            <person name="Wanner G."/>
            <person name="Overmann J."/>
        </authorList>
    </citation>
    <scope>NUCLEOTIDE SEQUENCE [LARGE SCALE GENOMIC DNA]</scope>
    <source>
        <strain evidence="2 3">Swamp67</strain>
    </source>
</reference>
<dbReference type="KEGG" id="upl:DSM104440_00599"/>
<evidence type="ECO:0000313" key="2">
    <source>
        <dbReference type="EMBL" id="QJR13809.1"/>
    </source>
</evidence>
<dbReference type="AlphaFoldDB" id="A0A6M4H2N8"/>
<keyword evidence="1" id="KW-0732">Signal</keyword>
<dbReference type="RefSeq" id="WP_171160549.1">
    <property type="nucleotide sequence ID" value="NZ_CP053073.1"/>
</dbReference>